<dbReference type="Proteomes" id="UP000250140">
    <property type="component" value="Unassembled WGS sequence"/>
</dbReference>
<evidence type="ECO:0000313" key="1">
    <source>
        <dbReference type="EMBL" id="OCL07405.1"/>
    </source>
</evidence>
<dbReference type="AlphaFoldDB" id="A0A8E2EYS2"/>
<sequence length="166" mass="18445">MEEHVETFGPFRDLYVCSDFGSNAWISASLGQAYENITQPDLDPWHQSLEISDVLESASEGSSASNQGFETCLSSNSSTPILDDSNFDHLEPWLCNFWDQLLPTGYGESIKFSGDAYEATTPGKEQYEHAIKVGSECSIFQKQSIDAYPCFVPEYSQSSKLPDNSK</sequence>
<reference evidence="1 2" key="1">
    <citation type="journal article" date="2016" name="Nat. Commun.">
        <title>Ectomycorrhizal ecology is imprinted in the genome of the dominant symbiotic fungus Cenococcum geophilum.</title>
        <authorList>
            <consortium name="DOE Joint Genome Institute"/>
            <person name="Peter M."/>
            <person name="Kohler A."/>
            <person name="Ohm R.A."/>
            <person name="Kuo A."/>
            <person name="Krutzmann J."/>
            <person name="Morin E."/>
            <person name="Arend M."/>
            <person name="Barry K.W."/>
            <person name="Binder M."/>
            <person name="Choi C."/>
            <person name="Clum A."/>
            <person name="Copeland A."/>
            <person name="Grisel N."/>
            <person name="Haridas S."/>
            <person name="Kipfer T."/>
            <person name="LaButti K."/>
            <person name="Lindquist E."/>
            <person name="Lipzen A."/>
            <person name="Maire R."/>
            <person name="Meier B."/>
            <person name="Mihaltcheva S."/>
            <person name="Molinier V."/>
            <person name="Murat C."/>
            <person name="Poggeler S."/>
            <person name="Quandt C.A."/>
            <person name="Sperisen C."/>
            <person name="Tritt A."/>
            <person name="Tisserant E."/>
            <person name="Crous P.W."/>
            <person name="Henrissat B."/>
            <person name="Nehls U."/>
            <person name="Egli S."/>
            <person name="Spatafora J.W."/>
            <person name="Grigoriev I.V."/>
            <person name="Martin F.M."/>
        </authorList>
    </citation>
    <scope>NUCLEOTIDE SEQUENCE [LARGE SCALE GENOMIC DNA]</scope>
    <source>
        <strain evidence="1 2">CBS 207.34</strain>
    </source>
</reference>
<dbReference type="EMBL" id="KV749881">
    <property type="protein sequence ID" value="OCL07405.1"/>
    <property type="molecule type" value="Genomic_DNA"/>
</dbReference>
<accession>A0A8E2EYS2</accession>
<protein>
    <submittedName>
        <fullName evidence="1">Uncharacterized protein</fullName>
    </submittedName>
</protein>
<proteinExistence type="predicted"/>
<gene>
    <name evidence="1" type="ORF">AOQ84DRAFT_377713</name>
</gene>
<name>A0A8E2EYS2_9PEZI</name>
<evidence type="ECO:0000313" key="2">
    <source>
        <dbReference type="Proteomes" id="UP000250140"/>
    </source>
</evidence>
<organism evidence="1 2">
    <name type="scientific">Glonium stellatum</name>
    <dbReference type="NCBI Taxonomy" id="574774"/>
    <lineage>
        <taxon>Eukaryota</taxon>
        <taxon>Fungi</taxon>
        <taxon>Dikarya</taxon>
        <taxon>Ascomycota</taxon>
        <taxon>Pezizomycotina</taxon>
        <taxon>Dothideomycetes</taxon>
        <taxon>Pleosporomycetidae</taxon>
        <taxon>Gloniales</taxon>
        <taxon>Gloniaceae</taxon>
        <taxon>Glonium</taxon>
    </lineage>
</organism>
<keyword evidence="2" id="KW-1185">Reference proteome</keyword>